<evidence type="ECO:0000313" key="1">
    <source>
        <dbReference type="EMBL" id="KAI4297647.1"/>
    </source>
</evidence>
<sequence>MIRIPRGFYFTPTPGELVGFYLGRKVNGIPLPYEVIREFDPFIYEPWELFEENSRRYSYVFSKMKVRDMHWNHKPVGVGTWLFLGCEEIINHNGQIIGYDRQYIFLLTPSGVIYHGDWVMHQFSLPDHDYGGDRDVNFFPYFILHVTILFHVLYKIIFSGNLQGPNEVHID</sequence>
<dbReference type="EMBL" id="CM039439">
    <property type="protein sequence ID" value="KAI4297647.1"/>
    <property type="molecule type" value="Genomic_DNA"/>
</dbReference>
<name>A0ACB9KKH9_BAUVA</name>
<gene>
    <name evidence="1" type="ORF">L6164_037529</name>
</gene>
<protein>
    <submittedName>
        <fullName evidence="1">Uncharacterized protein</fullName>
    </submittedName>
</protein>
<evidence type="ECO:0000313" key="2">
    <source>
        <dbReference type="Proteomes" id="UP000828941"/>
    </source>
</evidence>
<accession>A0ACB9KKH9</accession>
<organism evidence="1 2">
    <name type="scientific">Bauhinia variegata</name>
    <name type="common">Purple orchid tree</name>
    <name type="synonym">Phanera variegata</name>
    <dbReference type="NCBI Taxonomy" id="167791"/>
    <lineage>
        <taxon>Eukaryota</taxon>
        <taxon>Viridiplantae</taxon>
        <taxon>Streptophyta</taxon>
        <taxon>Embryophyta</taxon>
        <taxon>Tracheophyta</taxon>
        <taxon>Spermatophyta</taxon>
        <taxon>Magnoliopsida</taxon>
        <taxon>eudicotyledons</taxon>
        <taxon>Gunneridae</taxon>
        <taxon>Pentapetalae</taxon>
        <taxon>rosids</taxon>
        <taxon>fabids</taxon>
        <taxon>Fabales</taxon>
        <taxon>Fabaceae</taxon>
        <taxon>Cercidoideae</taxon>
        <taxon>Cercideae</taxon>
        <taxon>Bauhiniinae</taxon>
        <taxon>Bauhinia</taxon>
    </lineage>
</organism>
<keyword evidence="2" id="KW-1185">Reference proteome</keyword>
<dbReference type="Proteomes" id="UP000828941">
    <property type="component" value="Chromosome 14"/>
</dbReference>
<comment type="caution">
    <text evidence="1">The sequence shown here is derived from an EMBL/GenBank/DDBJ whole genome shotgun (WGS) entry which is preliminary data.</text>
</comment>
<proteinExistence type="predicted"/>
<reference evidence="1 2" key="1">
    <citation type="journal article" date="2022" name="DNA Res.">
        <title>Chromosomal-level genome assembly of the orchid tree Bauhinia variegata (Leguminosae; Cercidoideae) supports the allotetraploid origin hypothesis of Bauhinia.</title>
        <authorList>
            <person name="Zhong Y."/>
            <person name="Chen Y."/>
            <person name="Zheng D."/>
            <person name="Pang J."/>
            <person name="Liu Y."/>
            <person name="Luo S."/>
            <person name="Meng S."/>
            <person name="Qian L."/>
            <person name="Wei D."/>
            <person name="Dai S."/>
            <person name="Zhou R."/>
        </authorList>
    </citation>
    <scope>NUCLEOTIDE SEQUENCE [LARGE SCALE GENOMIC DNA]</scope>
    <source>
        <strain evidence="1">BV-YZ2020</strain>
    </source>
</reference>